<dbReference type="InterPro" id="IPR000595">
    <property type="entry name" value="cNMP-bd_dom"/>
</dbReference>
<comment type="subcellular location">
    <subcellularLocation>
        <location evidence="1">Membrane</location>
        <topology evidence="1">Multi-pass membrane protein</topology>
    </subcellularLocation>
</comment>
<evidence type="ECO:0000256" key="2">
    <source>
        <dbReference type="ARBA" id="ARBA00022448"/>
    </source>
</evidence>
<keyword evidence="12" id="KW-0407">Ion channel</keyword>
<dbReference type="PROSITE" id="PS50042">
    <property type="entry name" value="CNMP_BINDING_3"/>
    <property type="match status" value="1"/>
</dbReference>
<comment type="catalytic activity">
    <reaction evidence="14">
        <text>K(+)(in) = K(+)(out)</text>
        <dbReference type="Rhea" id="RHEA:29463"/>
        <dbReference type="ChEBI" id="CHEBI:29103"/>
    </reaction>
</comment>
<keyword evidence="8" id="KW-0142">cGMP-binding</keyword>
<dbReference type="InterPro" id="IPR014710">
    <property type="entry name" value="RmlC-like_jellyroll"/>
</dbReference>
<evidence type="ECO:0000256" key="13">
    <source>
        <dbReference type="ARBA" id="ARBA00023305"/>
    </source>
</evidence>
<dbReference type="GO" id="GO:0005222">
    <property type="term" value="F:intracellularly cAMP-activated cation channel activity"/>
    <property type="evidence" value="ECO:0007669"/>
    <property type="project" value="TreeGrafter"/>
</dbReference>
<gene>
    <name evidence="19" type="ORF">KC01_LOCUS25209</name>
</gene>
<keyword evidence="7 17" id="KW-1133">Transmembrane helix</keyword>
<feature type="region of interest" description="Disordered" evidence="16">
    <location>
        <begin position="1"/>
        <end position="119"/>
    </location>
</feature>
<dbReference type="GO" id="GO:0044877">
    <property type="term" value="F:protein-containing complex binding"/>
    <property type="evidence" value="ECO:0007669"/>
    <property type="project" value="TreeGrafter"/>
</dbReference>
<evidence type="ECO:0000256" key="8">
    <source>
        <dbReference type="ARBA" id="ARBA00022992"/>
    </source>
</evidence>
<dbReference type="GO" id="GO:0007601">
    <property type="term" value="P:visual perception"/>
    <property type="evidence" value="ECO:0007669"/>
    <property type="project" value="UniProtKB-KW"/>
</dbReference>
<evidence type="ECO:0000256" key="1">
    <source>
        <dbReference type="ARBA" id="ARBA00004141"/>
    </source>
</evidence>
<evidence type="ECO:0000256" key="17">
    <source>
        <dbReference type="SAM" id="Phobius"/>
    </source>
</evidence>
<evidence type="ECO:0000256" key="4">
    <source>
        <dbReference type="ARBA" id="ARBA00022606"/>
    </source>
</evidence>
<keyword evidence="11" id="KW-1071">Ligand-gated ion channel</keyword>
<dbReference type="Gene3D" id="2.60.120.10">
    <property type="entry name" value="Jelly Rolls"/>
    <property type="match status" value="1"/>
</dbReference>
<organism evidence="19 20">
    <name type="scientific">Knipowitschia caucasica</name>
    <name type="common">Caucasian dwarf goby</name>
    <name type="synonym">Pomatoschistus caucasicus</name>
    <dbReference type="NCBI Taxonomy" id="637954"/>
    <lineage>
        <taxon>Eukaryota</taxon>
        <taxon>Metazoa</taxon>
        <taxon>Chordata</taxon>
        <taxon>Craniata</taxon>
        <taxon>Vertebrata</taxon>
        <taxon>Euteleostomi</taxon>
        <taxon>Actinopterygii</taxon>
        <taxon>Neopterygii</taxon>
        <taxon>Teleostei</taxon>
        <taxon>Neoteleostei</taxon>
        <taxon>Acanthomorphata</taxon>
        <taxon>Gobiaria</taxon>
        <taxon>Gobiiformes</taxon>
        <taxon>Gobioidei</taxon>
        <taxon>Gobiidae</taxon>
        <taxon>Gobiinae</taxon>
        <taxon>Knipowitschia</taxon>
    </lineage>
</organism>
<keyword evidence="13" id="KW-0844">Vision</keyword>
<dbReference type="GO" id="GO:0005223">
    <property type="term" value="F:intracellularly cGMP-activated cation channel activity"/>
    <property type="evidence" value="ECO:0007669"/>
    <property type="project" value="TreeGrafter"/>
</dbReference>
<keyword evidence="20" id="KW-1185">Reference proteome</keyword>
<dbReference type="InterPro" id="IPR050866">
    <property type="entry name" value="CNG_cation_channel"/>
</dbReference>
<proteinExistence type="predicted"/>
<dbReference type="FunFam" id="1.10.287.630:FF:000001">
    <property type="entry name" value="Cyclic nucleotide-gated channel alpha 3"/>
    <property type="match status" value="1"/>
</dbReference>
<feature type="compositionally biased region" description="Low complexity" evidence="16">
    <location>
        <begin position="49"/>
        <end position="89"/>
    </location>
</feature>
<keyword evidence="10 17" id="KW-0472">Membrane</keyword>
<feature type="compositionally biased region" description="Basic and acidic residues" evidence="16">
    <location>
        <begin position="23"/>
        <end position="47"/>
    </location>
</feature>
<feature type="region of interest" description="Disordered" evidence="16">
    <location>
        <begin position="189"/>
        <end position="208"/>
    </location>
</feature>
<feature type="domain" description="Cyclic nucleotide-binding" evidence="18">
    <location>
        <begin position="548"/>
        <end position="654"/>
    </location>
</feature>
<keyword evidence="5 17" id="KW-0812">Transmembrane</keyword>
<dbReference type="GO" id="GO:0005886">
    <property type="term" value="C:plasma membrane"/>
    <property type="evidence" value="ECO:0007669"/>
    <property type="project" value="TreeGrafter"/>
</dbReference>
<evidence type="ECO:0000256" key="10">
    <source>
        <dbReference type="ARBA" id="ARBA00023136"/>
    </source>
</evidence>
<dbReference type="Pfam" id="PF00520">
    <property type="entry name" value="Ion_trans"/>
    <property type="match status" value="1"/>
</dbReference>
<dbReference type="FunFam" id="1.10.287.70:FF:000072">
    <property type="entry name" value="Cyclic nucleotide gated channel beta 3"/>
    <property type="match status" value="1"/>
</dbReference>
<evidence type="ECO:0000256" key="7">
    <source>
        <dbReference type="ARBA" id="ARBA00022989"/>
    </source>
</evidence>
<dbReference type="InterPro" id="IPR018488">
    <property type="entry name" value="cNMP-bd_CS"/>
</dbReference>
<keyword evidence="3" id="KW-0140">cGMP</keyword>
<keyword evidence="6" id="KW-0547">Nucleotide-binding</keyword>
<dbReference type="Pfam" id="PF00027">
    <property type="entry name" value="cNMP_binding"/>
    <property type="match status" value="1"/>
</dbReference>
<feature type="transmembrane region" description="Helical" evidence="17">
    <location>
        <begin position="296"/>
        <end position="315"/>
    </location>
</feature>
<dbReference type="SUPFAM" id="SSF51206">
    <property type="entry name" value="cAMP-binding domain-like"/>
    <property type="match status" value="1"/>
</dbReference>
<evidence type="ECO:0000256" key="16">
    <source>
        <dbReference type="SAM" id="MobiDB-lite"/>
    </source>
</evidence>
<keyword evidence="9" id="KW-0406">Ion transport</keyword>
<dbReference type="CDD" id="cd00038">
    <property type="entry name" value="CAP_ED"/>
    <property type="match status" value="1"/>
</dbReference>
<dbReference type="InterPro" id="IPR005821">
    <property type="entry name" value="Ion_trans_dom"/>
</dbReference>
<feature type="transmembrane region" description="Helical" evidence="17">
    <location>
        <begin position="405"/>
        <end position="424"/>
    </location>
</feature>
<evidence type="ECO:0000256" key="11">
    <source>
        <dbReference type="ARBA" id="ARBA00023286"/>
    </source>
</evidence>
<protein>
    <recommendedName>
        <fullName evidence="18">Cyclic nucleotide-binding domain-containing protein</fullName>
    </recommendedName>
</protein>
<dbReference type="GO" id="GO:0030553">
    <property type="term" value="F:cGMP binding"/>
    <property type="evidence" value="ECO:0007669"/>
    <property type="project" value="UniProtKB-KW"/>
</dbReference>
<dbReference type="SUPFAM" id="SSF81324">
    <property type="entry name" value="Voltage-gated potassium channels"/>
    <property type="match status" value="1"/>
</dbReference>
<dbReference type="PROSITE" id="PS00889">
    <property type="entry name" value="CNMP_BINDING_2"/>
    <property type="match status" value="1"/>
</dbReference>
<dbReference type="GO" id="GO:0001750">
    <property type="term" value="C:photoreceptor outer segment"/>
    <property type="evidence" value="ECO:0007669"/>
    <property type="project" value="TreeGrafter"/>
</dbReference>
<feature type="compositionally biased region" description="Pro residues" evidence="16">
    <location>
        <begin position="12"/>
        <end position="22"/>
    </location>
</feature>
<dbReference type="AlphaFoldDB" id="A0AAV2L2I4"/>
<reference evidence="19 20" key="1">
    <citation type="submission" date="2024-04" db="EMBL/GenBank/DDBJ databases">
        <authorList>
            <person name="Waldvogel A.-M."/>
            <person name="Schoenle A."/>
        </authorList>
    </citation>
    <scope>NUCLEOTIDE SEQUENCE [LARGE SCALE GENOMIC DNA]</scope>
</reference>
<dbReference type="PANTHER" id="PTHR45638">
    <property type="entry name" value="CYCLIC NUCLEOTIDE-GATED CATION CHANNEL SUBUNIT A"/>
    <property type="match status" value="1"/>
</dbReference>
<dbReference type="PROSITE" id="PS00888">
    <property type="entry name" value="CNMP_BINDING_1"/>
    <property type="match status" value="1"/>
</dbReference>
<dbReference type="SMART" id="SM00100">
    <property type="entry name" value="cNMP"/>
    <property type="match status" value="1"/>
</dbReference>
<evidence type="ECO:0000259" key="18">
    <source>
        <dbReference type="PROSITE" id="PS50042"/>
    </source>
</evidence>
<evidence type="ECO:0000256" key="14">
    <source>
        <dbReference type="ARBA" id="ARBA00034430"/>
    </source>
</evidence>
<evidence type="ECO:0000256" key="15">
    <source>
        <dbReference type="ARBA" id="ARBA00036239"/>
    </source>
</evidence>
<comment type="catalytic activity">
    <reaction evidence="15">
        <text>Na(+)(in) = Na(+)(out)</text>
        <dbReference type="Rhea" id="RHEA:34963"/>
        <dbReference type="ChEBI" id="CHEBI:29101"/>
    </reaction>
</comment>
<evidence type="ECO:0000256" key="9">
    <source>
        <dbReference type="ARBA" id="ARBA00023065"/>
    </source>
</evidence>
<dbReference type="PANTHER" id="PTHR45638:SF8">
    <property type="entry name" value="CYCLIC NUCLEOTIDE-GATED CATION CHANNEL BETA-3"/>
    <property type="match status" value="1"/>
</dbReference>
<evidence type="ECO:0000256" key="12">
    <source>
        <dbReference type="ARBA" id="ARBA00023303"/>
    </source>
</evidence>
<dbReference type="Gene3D" id="1.10.287.630">
    <property type="entry name" value="Helix hairpin bin"/>
    <property type="match status" value="1"/>
</dbReference>
<dbReference type="Proteomes" id="UP001497482">
    <property type="component" value="Chromosome 21"/>
</dbReference>
<dbReference type="EMBL" id="OZ035843">
    <property type="protein sequence ID" value="CAL1596548.1"/>
    <property type="molecule type" value="Genomic_DNA"/>
</dbReference>
<keyword evidence="2" id="KW-0813">Transport</keyword>
<keyword evidence="4" id="KW-0716">Sensory transduction</keyword>
<evidence type="ECO:0000256" key="3">
    <source>
        <dbReference type="ARBA" id="ARBA00022535"/>
    </source>
</evidence>
<evidence type="ECO:0000313" key="20">
    <source>
        <dbReference type="Proteomes" id="UP001497482"/>
    </source>
</evidence>
<feature type="transmembrane region" description="Helical" evidence="17">
    <location>
        <begin position="444"/>
        <end position="462"/>
    </location>
</feature>
<evidence type="ECO:0000313" key="19">
    <source>
        <dbReference type="EMBL" id="CAL1596548.1"/>
    </source>
</evidence>
<feature type="transmembrane region" description="Helical" evidence="17">
    <location>
        <begin position="262"/>
        <end position="284"/>
    </location>
</feature>
<name>A0AAV2L2I4_KNICA</name>
<accession>A0AAV2L2I4</accession>
<sequence length="725" mass="81266">MFSRIKQLVKTPEPPPQSLPPPTKEEKPLEKNDELPKKDGAQKEENKGPTSAGAAPAPAAAAPTPAGAAPAPAAAAPAPAEAATAAAAPAAPPPGPVAAAPEEGNIEELPPSPPPVVYSRYADDHLRAVAKLLRERTELLKEKVIDPYATSPEITPPVTPIYKKEDYIQLKVEERIAKEEADRKKAEEAAKKAEEKKKKDEEKRLEAEKKAEEDRLAVEAQKKKRILPEVHCHCFDVLFQPLESKMDAVLGSTIDRFTDRRYILWMAFVAIAYNYNVWLCTARLAFPFHNAAANPYWVFFDILSDIINVIDIVIWQPRLQFVKAGDIIKDRALTKIHYRKSTKFKSDIMSVLPFDIISQFLQFEFSSMYRINRFIRLDSFFEFSDRLESIMAKAYIWRVARTTGYLLFVLHINACVYYVASLYQGLGTSHWVYNGNGTAYLRCYYFAMLNFFIGVFVFSSLIGQMRDVIGAATAGQTYFRASMDGCVSYMNTYHIPKMVQNRIRMWYNYTWAAQGMLDESELLDKLPLVMKTAIAVDINLATFQKIDLFKGCDQQMLVDMLLRLKSIIYLPGDFVVKKGDIGKEMYVIKSGAVQVVGGPDNSIVFVTLKAGCVFGEISLLQSAKDGGNRRTANVKAHGFANLFVLEKKDLFDILIHYPESQKVLARKGRKLIKAKAATGAKAEEKPKGMTLFQTKPATPKMLKALGNLRKRSLMDKFKKADADQN</sequence>
<dbReference type="FunFam" id="2.60.120.10:FF:000020">
    <property type="entry name" value="Cyclic nucleotide-gated channel beta 3"/>
    <property type="match status" value="1"/>
</dbReference>
<dbReference type="GO" id="GO:0017071">
    <property type="term" value="C:intracellular cyclic nucleotide activated cation channel complex"/>
    <property type="evidence" value="ECO:0007669"/>
    <property type="project" value="TreeGrafter"/>
</dbReference>
<evidence type="ECO:0000256" key="6">
    <source>
        <dbReference type="ARBA" id="ARBA00022741"/>
    </source>
</evidence>
<dbReference type="InterPro" id="IPR018490">
    <property type="entry name" value="cNMP-bd_dom_sf"/>
</dbReference>
<evidence type="ECO:0000256" key="5">
    <source>
        <dbReference type="ARBA" id="ARBA00022692"/>
    </source>
</evidence>